<dbReference type="GO" id="GO:0005886">
    <property type="term" value="C:plasma membrane"/>
    <property type="evidence" value="ECO:0007669"/>
    <property type="project" value="UniProtKB-SubCell"/>
</dbReference>
<evidence type="ECO:0000256" key="1">
    <source>
        <dbReference type="ARBA" id="ARBA00004651"/>
    </source>
</evidence>
<keyword evidence="4 6" id="KW-1133">Transmembrane helix</keyword>
<feature type="transmembrane region" description="Helical" evidence="6">
    <location>
        <begin position="178"/>
        <end position="206"/>
    </location>
</feature>
<dbReference type="InterPro" id="IPR051461">
    <property type="entry name" value="UPF0750_membrane"/>
</dbReference>
<feature type="transmembrane region" description="Helical" evidence="6">
    <location>
        <begin position="20"/>
        <end position="43"/>
    </location>
</feature>
<evidence type="ECO:0000256" key="6">
    <source>
        <dbReference type="SAM" id="Phobius"/>
    </source>
</evidence>
<dbReference type="PIRSF" id="PIRSF006483">
    <property type="entry name" value="Membrane_protein_YitT"/>
    <property type="match status" value="1"/>
</dbReference>
<evidence type="ECO:0000313" key="8">
    <source>
        <dbReference type="EMBL" id="OOM05903.1"/>
    </source>
</evidence>
<dbReference type="CDD" id="cd16380">
    <property type="entry name" value="YitT_C"/>
    <property type="match status" value="1"/>
</dbReference>
<dbReference type="Proteomes" id="UP000191154">
    <property type="component" value="Unassembled WGS sequence"/>
</dbReference>
<dbReference type="PANTHER" id="PTHR33545">
    <property type="entry name" value="UPF0750 MEMBRANE PROTEIN YITT-RELATED"/>
    <property type="match status" value="1"/>
</dbReference>
<dbReference type="PANTHER" id="PTHR33545:SF5">
    <property type="entry name" value="UPF0750 MEMBRANE PROTEIN YITT"/>
    <property type="match status" value="1"/>
</dbReference>
<evidence type="ECO:0000256" key="4">
    <source>
        <dbReference type="ARBA" id="ARBA00022989"/>
    </source>
</evidence>
<organism evidence="8 9">
    <name type="scientific">Clostridium saccharobutylicum</name>
    <dbReference type="NCBI Taxonomy" id="169679"/>
    <lineage>
        <taxon>Bacteria</taxon>
        <taxon>Bacillati</taxon>
        <taxon>Bacillota</taxon>
        <taxon>Clostridia</taxon>
        <taxon>Eubacteriales</taxon>
        <taxon>Clostridiaceae</taxon>
        <taxon>Clostridium</taxon>
    </lineage>
</organism>
<feature type="transmembrane region" description="Helical" evidence="6">
    <location>
        <begin position="125"/>
        <end position="144"/>
    </location>
</feature>
<reference evidence="8 9" key="1">
    <citation type="submission" date="2016-05" db="EMBL/GenBank/DDBJ databases">
        <title>Microbial solvent formation.</title>
        <authorList>
            <person name="Poehlein A."/>
            <person name="Montoya Solano J.D."/>
            <person name="Flitsch S."/>
            <person name="Krabben P."/>
            <person name="Duerre P."/>
            <person name="Daniel R."/>
        </authorList>
    </citation>
    <scope>NUCLEOTIDE SEQUENCE [LARGE SCALE GENOMIC DNA]</scope>
    <source>
        <strain evidence="8 9">L1-8</strain>
    </source>
</reference>
<evidence type="ECO:0000259" key="7">
    <source>
        <dbReference type="Pfam" id="PF10035"/>
    </source>
</evidence>
<keyword evidence="2" id="KW-1003">Cell membrane</keyword>
<dbReference type="InterPro" id="IPR015867">
    <property type="entry name" value="N-reg_PII/ATP_PRibTrfase_C"/>
</dbReference>
<dbReference type="RefSeq" id="WP_077867433.1">
    <property type="nucleotide sequence ID" value="NZ_LZYZ01000011.1"/>
</dbReference>
<dbReference type="Gene3D" id="3.30.70.120">
    <property type="match status" value="1"/>
</dbReference>
<evidence type="ECO:0000256" key="2">
    <source>
        <dbReference type="ARBA" id="ARBA00022475"/>
    </source>
</evidence>
<evidence type="ECO:0000256" key="5">
    <source>
        <dbReference type="ARBA" id="ARBA00023136"/>
    </source>
</evidence>
<comment type="subcellular location">
    <subcellularLocation>
        <location evidence="1">Cell membrane</location>
        <topology evidence="1">Multi-pass membrane protein</topology>
    </subcellularLocation>
</comment>
<dbReference type="EMBL" id="LZYZ01000011">
    <property type="protein sequence ID" value="OOM05903.1"/>
    <property type="molecule type" value="Genomic_DNA"/>
</dbReference>
<feature type="domain" description="DUF2179" evidence="7">
    <location>
        <begin position="238"/>
        <end position="292"/>
    </location>
</feature>
<proteinExistence type="predicted"/>
<evidence type="ECO:0000313" key="9">
    <source>
        <dbReference type="Proteomes" id="UP000191154"/>
    </source>
</evidence>
<sequence>MKKNIIEIKKIIKKKVFKDLFFIIAGSFLFSVAINFFIVPSNLYNGGFLGLSQVIRYILAKYFYINFGGFDISGVLYFLMNIPTVYLAYTKLGKSFFIKTMVSILANSIFLSIIRSPEISILKDILSSCIIGGIVAGFGMGITLRAGGSGGGLDVIGVYYTKKYPDFSVGRISIAFNLFVYGTCALLFNIQTVIYSIIYTAFSYLICDKTHYQNIMVTIMIFTKVDGIENLIFNKLNRGVTSWQGSGAYTREDTKVLLTVASKYEANVIRKNIKKIDANAFIIINEGVSVIGNFEKRL</sequence>
<dbReference type="Pfam" id="PF10035">
    <property type="entry name" value="DUF2179"/>
    <property type="match status" value="1"/>
</dbReference>
<gene>
    <name evidence="8" type="ORF">CLOSAC_44820</name>
</gene>
<dbReference type="InterPro" id="IPR019264">
    <property type="entry name" value="DUF2179"/>
</dbReference>
<name>A0A1S8MNZ2_CLOSA</name>
<keyword evidence="3 6" id="KW-0812">Transmembrane</keyword>
<evidence type="ECO:0000256" key="3">
    <source>
        <dbReference type="ARBA" id="ARBA00022692"/>
    </source>
</evidence>
<dbReference type="Pfam" id="PF02588">
    <property type="entry name" value="YitT_membrane"/>
    <property type="match status" value="1"/>
</dbReference>
<feature type="transmembrane region" description="Helical" evidence="6">
    <location>
        <begin position="63"/>
        <end position="89"/>
    </location>
</feature>
<keyword evidence="5 6" id="KW-0472">Membrane</keyword>
<accession>A0A1S8MNZ2</accession>
<protein>
    <recommendedName>
        <fullName evidence="7">DUF2179 domain-containing protein</fullName>
    </recommendedName>
</protein>
<dbReference type="InterPro" id="IPR003740">
    <property type="entry name" value="YitT"/>
</dbReference>
<comment type="caution">
    <text evidence="8">The sequence shown here is derived from an EMBL/GenBank/DDBJ whole genome shotgun (WGS) entry which is preliminary data.</text>
</comment>
<dbReference type="AlphaFoldDB" id="A0A1S8MNZ2"/>